<gene>
    <name evidence="2" type="ORF">ACFPKY_03050</name>
</gene>
<keyword evidence="1" id="KW-0812">Transmembrane</keyword>
<name>A0ABW0MXD7_9ACTN</name>
<feature type="transmembrane region" description="Helical" evidence="1">
    <location>
        <begin position="43"/>
        <end position="69"/>
    </location>
</feature>
<dbReference type="Proteomes" id="UP001595956">
    <property type="component" value="Unassembled WGS sequence"/>
</dbReference>
<protein>
    <submittedName>
        <fullName evidence="2">VC0807 family protein</fullName>
    </submittedName>
</protein>
<feature type="transmembrane region" description="Helical" evidence="1">
    <location>
        <begin position="159"/>
        <end position="179"/>
    </location>
</feature>
<evidence type="ECO:0000256" key="1">
    <source>
        <dbReference type="SAM" id="Phobius"/>
    </source>
</evidence>
<feature type="transmembrane region" description="Helical" evidence="1">
    <location>
        <begin position="107"/>
        <end position="127"/>
    </location>
</feature>
<feature type="transmembrane region" description="Helical" evidence="1">
    <location>
        <begin position="81"/>
        <end position="101"/>
    </location>
</feature>
<evidence type="ECO:0000313" key="3">
    <source>
        <dbReference type="Proteomes" id="UP001595956"/>
    </source>
</evidence>
<organism evidence="2 3">
    <name type="scientific">Nocardioides caricicola</name>
    <dbReference type="NCBI Taxonomy" id="634770"/>
    <lineage>
        <taxon>Bacteria</taxon>
        <taxon>Bacillati</taxon>
        <taxon>Actinomycetota</taxon>
        <taxon>Actinomycetes</taxon>
        <taxon>Propionibacteriales</taxon>
        <taxon>Nocardioidaceae</taxon>
        <taxon>Nocardioides</taxon>
    </lineage>
</organism>
<feature type="transmembrane region" description="Helical" evidence="1">
    <location>
        <begin position="191"/>
        <end position="213"/>
    </location>
</feature>
<evidence type="ECO:0000313" key="2">
    <source>
        <dbReference type="EMBL" id="MFC5492058.1"/>
    </source>
</evidence>
<keyword evidence="3" id="KW-1185">Reference proteome</keyword>
<reference evidence="3" key="1">
    <citation type="journal article" date="2019" name="Int. J. Syst. Evol. Microbiol.">
        <title>The Global Catalogue of Microorganisms (GCM) 10K type strain sequencing project: providing services to taxonomists for standard genome sequencing and annotation.</title>
        <authorList>
            <consortium name="The Broad Institute Genomics Platform"/>
            <consortium name="The Broad Institute Genome Sequencing Center for Infectious Disease"/>
            <person name="Wu L."/>
            <person name="Ma J."/>
        </authorList>
    </citation>
    <scope>NUCLEOTIDE SEQUENCE [LARGE SCALE GENOMIC DNA]</scope>
    <source>
        <strain evidence="3">KACC 13778</strain>
    </source>
</reference>
<accession>A0ABW0MXD7</accession>
<keyword evidence="1" id="KW-0472">Membrane</keyword>
<dbReference type="NCBIfam" id="NF041646">
    <property type="entry name" value="VC0807_fam"/>
    <property type="match status" value="1"/>
</dbReference>
<keyword evidence="1" id="KW-1133">Transmembrane helix</keyword>
<proteinExistence type="predicted"/>
<comment type="caution">
    <text evidence="2">The sequence shown here is derived from an EMBL/GenBank/DDBJ whole genome shotgun (WGS) entry which is preliminary data.</text>
</comment>
<dbReference type="RefSeq" id="WP_345177452.1">
    <property type="nucleotide sequence ID" value="NZ_BAABFQ010000006.1"/>
</dbReference>
<dbReference type="EMBL" id="JBHSMD010000001">
    <property type="protein sequence ID" value="MFC5492058.1"/>
    <property type="molecule type" value="Genomic_DNA"/>
</dbReference>
<sequence length="221" mass="23215">MSVTALALPAPIVAPIARPHLCVGTVARRAGVNLSIGCLVPAAVFYTLFAVAGVWVAILTTLAWSYGTLAWRALTGRRTSALLVLTTAVLTGRTVVAVATANPFVYFLQPIVSDGVLATAFLASLLAGRPLAAKIAGDFYPVDEELAARARIARLFRGLTLLWAGLWLAKAVLGLWLLLTLPLETYVPLKAGLALGINIASGVITLVAVTHVARRERLLAA</sequence>